<evidence type="ECO:0000313" key="2">
    <source>
        <dbReference type="Proteomes" id="UP000317167"/>
    </source>
</evidence>
<dbReference type="RefSeq" id="WP_143459252.1">
    <property type="nucleotide sequence ID" value="NZ_VJWV01000005.1"/>
</dbReference>
<sequence length="187" mass="21998">MDKELLGYHGTDQRSFDFIKRRGFRKQVSDNSFPNDLGLGAYFYTDRIKNEAKENAKKYVLRYKKSYVGKIVLEVPILVDEDKVLNFNENDTAETLEEFIRENRDSINKELEKYDSESSAFRRGNFDGIAIDLFIDYFGIAVDMIIKDTFTSFDDYQRSNFNNGREVCIKDTEVIDKKRICIVEHIY</sequence>
<comment type="caution">
    <text evidence="1">The sequence shown here is derived from an EMBL/GenBank/DDBJ whole genome shotgun (WGS) entry which is preliminary data.</text>
</comment>
<dbReference type="EMBL" id="VJWV01000005">
    <property type="protein sequence ID" value="TRW73499.1"/>
    <property type="molecule type" value="Genomic_DNA"/>
</dbReference>
<organism evidence="1 2">
    <name type="scientific">Lactococcus lactis</name>
    <dbReference type="NCBI Taxonomy" id="1358"/>
    <lineage>
        <taxon>Bacteria</taxon>
        <taxon>Bacillati</taxon>
        <taxon>Bacillota</taxon>
        <taxon>Bacilli</taxon>
        <taxon>Lactobacillales</taxon>
        <taxon>Streptococcaceae</taxon>
        <taxon>Lactococcus</taxon>
    </lineage>
</organism>
<evidence type="ECO:0008006" key="3">
    <source>
        <dbReference type="Google" id="ProtNLM"/>
    </source>
</evidence>
<accession>A0A552Z1W7</accession>
<name>A0A552Z1W7_9LACT</name>
<gene>
    <name evidence="1" type="ORF">FNJ53_07165</name>
</gene>
<proteinExistence type="predicted"/>
<evidence type="ECO:0000313" key="1">
    <source>
        <dbReference type="EMBL" id="TRW73499.1"/>
    </source>
</evidence>
<dbReference type="AlphaFoldDB" id="A0A552Z1W7"/>
<reference evidence="1 2" key="1">
    <citation type="submission" date="2019-07" db="EMBL/GenBank/DDBJ databases">
        <title>Draft genome of 7 Lactococcus lactis strains isolated from an artisanal cheese production.</title>
        <authorList>
            <person name="Biolcati F."/>
            <person name="Bottero M.T."/>
            <person name="Dalmasso A."/>
            <person name="Mcauliffe O."/>
        </authorList>
    </citation>
    <scope>NUCLEOTIDE SEQUENCE [LARGE SCALE GENOMIC DNA]</scope>
    <source>
        <strain evidence="1 2">MRS45.2</strain>
    </source>
</reference>
<protein>
    <recommendedName>
        <fullName evidence="3">DUF3990 domain-containing protein</fullName>
    </recommendedName>
</protein>
<dbReference type="Proteomes" id="UP000317167">
    <property type="component" value="Unassembled WGS sequence"/>
</dbReference>